<dbReference type="PANTHER" id="PTHR24322:SF736">
    <property type="entry name" value="RETINOL DEHYDROGENASE 10"/>
    <property type="match status" value="1"/>
</dbReference>
<evidence type="ECO:0000256" key="1">
    <source>
        <dbReference type="ARBA" id="ARBA00006484"/>
    </source>
</evidence>
<evidence type="ECO:0000313" key="5">
    <source>
        <dbReference type="Proteomes" id="UP000053617"/>
    </source>
</evidence>
<gene>
    <name evidence="4" type="ORF">Z518_08897</name>
</gene>
<dbReference type="Proteomes" id="UP000053617">
    <property type="component" value="Unassembled WGS sequence"/>
</dbReference>
<name>A0A0D2FGN9_9EURO</name>
<dbReference type="GeneID" id="25296968"/>
<keyword evidence="2" id="KW-0521">NADP</keyword>
<dbReference type="EMBL" id="KN847481">
    <property type="protein sequence ID" value="KIX01172.1"/>
    <property type="molecule type" value="Genomic_DNA"/>
</dbReference>
<dbReference type="Pfam" id="PF00106">
    <property type="entry name" value="adh_short"/>
    <property type="match status" value="1"/>
</dbReference>
<dbReference type="SUPFAM" id="SSF51735">
    <property type="entry name" value="NAD(P)-binding Rossmann-fold domains"/>
    <property type="match status" value="1"/>
</dbReference>
<dbReference type="VEuPathDB" id="FungiDB:Z518_08897"/>
<dbReference type="GO" id="GO:0016616">
    <property type="term" value="F:oxidoreductase activity, acting on the CH-OH group of donors, NAD or NADP as acceptor"/>
    <property type="evidence" value="ECO:0007669"/>
    <property type="project" value="TreeGrafter"/>
</dbReference>
<dbReference type="HOGENOM" id="CLU_121567_0_0_1"/>
<dbReference type="InterPro" id="IPR020904">
    <property type="entry name" value="Sc_DH/Rdtase_CS"/>
</dbReference>
<reference evidence="4 5" key="1">
    <citation type="submission" date="2015-01" db="EMBL/GenBank/DDBJ databases">
        <title>The Genome Sequence of Rhinocladiella mackenzie CBS 650.93.</title>
        <authorList>
            <consortium name="The Broad Institute Genomics Platform"/>
            <person name="Cuomo C."/>
            <person name="de Hoog S."/>
            <person name="Gorbushina A."/>
            <person name="Stielow B."/>
            <person name="Teixiera M."/>
            <person name="Abouelleil A."/>
            <person name="Chapman S.B."/>
            <person name="Priest M."/>
            <person name="Young S.K."/>
            <person name="Wortman J."/>
            <person name="Nusbaum C."/>
            <person name="Birren B."/>
        </authorList>
    </citation>
    <scope>NUCLEOTIDE SEQUENCE [LARGE SCALE GENOMIC DNA]</scope>
    <source>
        <strain evidence="4 5">CBS 650.93</strain>
    </source>
</reference>
<comment type="similarity">
    <text evidence="1">Belongs to the short-chain dehydrogenases/reductases (SDR) family.</text>
</comment>
<keyword evidence="5" id="KW-1185">Reference proteome</keyword>
<organism evidence="4 5">
    <name type="scientific">Rhinocladiella mackenziei CBS 650.93</name>
    <dbReference type="NCBI Taxonomy" id="1442369"/>
    <lineage>
        <taxon>Eukaryota</taxon>
        <taxon>Fungi</taxon>
        <taxon>Dikarya</taxon>
        <taxon>Ascomycota</taxon>
        <taxon>Pezizomycotina</taxon>
        <taxon>Eurotiomycetes</taxon>
        <taxon>Chaetothyriomycetidae</taxon>
        <taxon>Chaetothyriales</taxon>
        <taxon>Herpotrichiellaceae</taxon>
        <taxon>Rhinocladiella</taxon>
    </lineage>
</organism>
<dbReference type="PRINTS" id="PR00081">
    <property type="entry name" value="GDHRDH"/>
</dbReference>
<dbReference type="InterPro" id="IPR036291">
    <property type="entry name" value="NAD(P)-bd_dom_sf"/>
</dbReference>
<accession>A0A0D2FGN9</accession>
<dbReference type="PANTHER" id="PTHR24322">
    <property type="entry name" value="PKSB"/>
    <property type="match status" value="1"/>
</dbReference>
<dbReference type="InterPro" id="IPR002347">
    <property type="entry name" value="SDR_fam"/>
</dbReference>
<evidence type="ECO:0000313" key="4">
    <source>
        <dbReference type="EMBL" id="KIX01172.1"/>
    </source>
</evidence>
<dbReference type="RefSeq" id="XP_013268308.1">
    <property type="nucleotide sequence ID" value="XM_013412854.1"/>
</dbReference>
<dbReference type="AlphaFoldDB" id="A0A0D2FGN9"/>
<protein>
    <submittedName>
        <fullName evidence="4">Uncharacterized protein</fullName>
    </submittedName>
</protein>
<evidence type="ECO:0000256" key="2">
    <source>
        <dbReference type="ARBA" id="ARBA00022857"/>
    </source>
</evidence>
<dbReference type="OrthoDB" id="10253736at2759"/>
<evidence type="ECO:0000256" key="3">
    <source>
        <dbReference type="ARBA" id="ARBA00023002"/>
    </source>
</evidence>
<keyword evidence="3" id="KW-0560">Oxidoreductase</keyword>
<proteinExistence type="inferred from homology"/>
<dbReference type="PROSITE" id="PS00061">
    <property type="entry name" value="ADH_SHORT"/>
    <property type="match status" value="1"/>
</dbReference>
<dbReference type="STRING" id="1442369.A0A0D2FGN9"/>
<sequence length="193" mass="20691">MWESLKKSRLYINAGVVGRTVLGASEEDVKLTFEVNMLGVMWCLKTFLPTMITANHGHVLITSSATAFVTVAGAVDYSASKAAVTSIHEGIQTELKHKHGNPTVQSSAIFPATITTKMFEGIKGGGGFFLPVLSPDAVAERMLSILVKGESEIAMMPAMSNVNPWIRCLPVWMRVGAQDAGASSMDHLAVAKR</sequence>
<dbReference type="Gene3D" id="3.40.50.720">
    <property type="entry name" value="NAD(P)-binding Rossmann-like Domain"/>
    <property type="match status" value="1"/>
</dbReference>